<feature type="non-terminal residue" evidence="1">
    <location>
        <position position="1"/>
    </location>
</feature>
<evidence type="ECO:0000313" key="2">
    <source>
        <dbReference type="Proteomes" id="UP000789525"/>
    </source>
</evidence>
<accession>A0ACA9M7H8</accession>
<evidence type="ECO:0000313" key="1">
    <source>
        <dbReference type="EMBL" id="CAG8567334.1"/>
    </source>
</evidence>
<gene>
    <name evidence="1" type="ORF">ACOLOM_LOCUS5461</name>
</gene>
<comment type="caution">
    <text evidence="1">The sequence shown here is derived from an EMBL/GenBank/DDBJ whole genome shotgun (WGS) entry which is preliminary data.</text>
</comment>
<organism evidence="1 2">
    <name type="scientific">Acaulospora colombiana</name>
    <dbReference type="NCBI Taxonomy" id="27376"/>
    <lineage>
        <taxon>Eukaryota</taxon>
        <taxon>Fungi</taxon>
        <taxon>Fungi incertae sedis</taxon>
        <taxon>Mucoromycota</taxon>
        <taxon>Glomeromycotina</taxon>
        <taxon>Glomeromycetes</taxon>
        <taxon>Diversisporales</taxon>
        <taxon>Acaulosporaceae</taxon>
        <taxon>Acaulospora</taxon>
    </lineage>
</organism>
<dbReference type="Proteomes" id="UP000789525">
    <property type="component" value="Unassembled WGS sequence"/>
</dbReference>
<keyword evidence="2" id="KW-1185">Reference proteome</keyword>
<protein>
    <submittedName>
        <fullName evidence="1">5645_t:CDS:1</fullName>
    </submittedName>
</protein>
<sequence length="138" mass="15861">QWVVDDQTYVFGFSLGLSGVLLQTWKSSRTTTEYFQQLEIHYRTERELEVIESRKTIDLAETDHMKEDENAGYESEESYLDTDASSLKASCYSRGEERGVMLLSEGAMLFSYQGMRSYASSLITIIEIPEERSVMLLL</sequence>
<reference evidence="1" key="1">
    <citation type="submission" date="2021-06" db="EMBL/GenBank/DDBJ databases">
        <authorList>
            <person name="Kallberg Y."/>
            <person name="Tangrot J."/>
            <person name="Rosling A."/>
        </authorList>
    </citation>
    <scope>NUCLEOTIDE SEQUENCE</scope>
    <source>
        <strain evidence="1">CL356</strain>
    </source>
</reference>
<proteinExistence type="predicted"/>
<name>A0ACA9M7H8_9GLOM</name>
<dbReference type="EMBL" id="CAJVPT010010115">
    <property type="protein sequence ID" value="CAG8567334.1"/>
    <property type="molecule type" value="Genomic_DNA"/>
</dbReference>